<keyword evidence="2" id="KW-0143">Chaperone</keyword>
<dbReference type="PANTHER" id="PTHR33791:SF13">
    <property type="entry name" value="CHAPERONIN-LIKE RBCX"/>
    <property type="match status" value="1"/>
</dbReference>
<dbReference type="GO" id="GO:0015977">
    <property type="term" value="P:carbon fixation"/>
    <property type="evidence" value="ECO:0007669"/>
    <property type="project" value="UniProtKB-KW"/>
</dbReference>
<dbReference type="Gene3D" id="1.10.1200.210">
    <property type="entry name" value="Chaperonin-like RbcX"/>
    <property type="match status" value="1"/>
</dbReference>
<evidence type="ECO:0000256" key="2">
    <source>
        <dbReference type="ARBA" id="ARBA00023186"/>
    </source>
</evidence>
<dbReference type="AlphaFoldDB" id="A0AAD8KM26"/>
<evidence type="ECO:0000256" key="1">
    <source>
        <dbReference type="ARBA" id="ARBA00022531"/>
    </source>
</evidence>
<sequence length="205" mass="24232">MTGAMAMAMTANTISYPGFRLFAETKCSRKMKKRKPKLINLAPNSNSRLISSFLDVEWYARMICSSFRSRKQKKFSRLVVNELGGQYEEVFNDIKLALRNRFTKKAVRTVLYQLYEMNPPQYLWLHNFIAENDPEDGKIFLRNLAKEHQDLAERVMITRLHLYGKWIKQCDHAEIYKEISDENLELMRERLLETIVWPADDNNTE</sequence>
<dbReference type="GO" id="GO:0015979">
    <property type="term" value="P:photosynthesis"/>
    <property type="evidence" value="ECO:0007669"/>
    <property type="project" value="UniProtKB-KW"/>
</dbReference>
<evidence type="ECO:0000313" key="5">
    <source>
        <dbReference type="Proteomes" id="UP001229421"/>
    </source>
</evidence>
<dbReference type="InterPro" id="IPR038052">
    <property type="entry name" value="Chaperonin_RbcX_sf"/>
</dbReference>
<keyword evidence="5" id="KW-1185">Reference proteome</keyword>
<keyword evidence="3" id="KW-0120">Carbon dioxide fixation</keyword>
<dbReference type="GO" id="GO:0044183">
    <property type="term" value="F:protein folding chaperone"/>
    <property type="evidence" value="ECO:0007669"/>
    <property type="project" value="InterPro"/>
</dbReference>
<evidence type="ECO:0000313" key="4">
    <source>
        <dbReference type="EMBL" id="KAK1425293.1"/>
    </source>
</evidence>
<dbReference type="GO" id="GO:0110102">
    <property type="term" value="P:ribulose bisphosphate carboxylase complex assembly"/>
    <property type="evidence" value="ECO:0007669"/>
    <property type="project" value="InterPro"/>
</dbReference>
<dbReference type="Proteomes" id="UP001229421">
    <property type="component" value="Unassembled WGS sequence"/>
</dbReference>
<comment type="caution">
    <text evidence="4">The sequence shown here is derived from an EMBL/GenBank/DDBJ whole genome shotgun (WGS) entry which is preliminary data.</text>
</comment>
<accession>A0AAD8KM26</accession>
<dbReference type="Pfam" id="PF02341">
    <property type="entry name" value="RbcX"/>
    <property type="match status" value="1"/>
</dbReference>
<protein>
    <recommendedName>
        <fullName evidence="6">Chaperonin-like RbcX protein</fullName>
    </recommendedName>
</protein>
<dbReference type="PANTHER" id="PTHR33791">
    <property type="entry name" value="CHAPERONIN-LIKE RBCX PROTEIN 1, CHLOROPLASTIC"/>
    <property type="match status" value="1"/>
</dbReference>
<proteinExistence type="predicted"/>
<gene>
    <name evidence="4" type="ORF">QVD17_20644</name>
</gene>
<dbReference type="SUPFAM" id="SSF158615">
    <property type="entry name" value="RbcX-like"/>
    <property type="match status" value="1"/>
</dbReference>
<reference evidence="4" key="1">
    <citation type="journal article" date="2023" name="bioRxiv">
        <title>Improved chromosome-level genome assembly for marigold (Tagetes erecta).</title>
        <authorList>
            <person name="Jiang F."/>
            <person name="Yuan L."/>
            <person name="Wang S."/>
            <person name="Wang H."/>
            <person name="Xu D."/>
            <person name="Wang A."/>
            <person name="Fan W."/>
        </authorList>
    </citation>
    <scope>NUCLEOTIDE SEQUENCE</scope>
    <source>
        <strain evidence="4">WSJ</strain>
        <tissue evidence="4">Leaf</tissue>
    </source>
</reference>
<keyword evidence="1" id="KW-0602">Photosynthesis</keyword>
<dbReference type="InterPro" id="IPR003435">
    <property type="entry name" value="Chaperonin_RcbX"/>
</dbReference>
<name>A0AAD8KM26_TARER</name>
<evidence type="ECO:0008006" key="6">
    <source>
        <dbReference type="Google" id="ProtNLM"/>
    </source>
</evidence>
<evidence type="ECO:0000256" key="3">
    <source>
        <dbReference type="ARBA" id="ARBA00023300"/>
    </source>
</evidence>
<organism evidence="4 5">
    <name type="scientific">Tagetes erecta</name>
    <name type="common">African marigold</name>
    <dbReference type="NCBI Taxonomy" id="13708"/>
    <lineage>
        <taxon>Eukaryota</taxon>
        <taxon>Viridiplantae</taxon>
        <taxon>Streptophyta</taxon>
        <taxon>Embryophyta</taxon>
        <taxon>Tracheophyta</taxon>
        <taxon>Spermatophyta</taxon>
        <taxon>Magnoliopsida</taxon>
        <taxon>eudicotyledons</taxon>
        <taxon>Gunneridae</taxon>
        <taxon>Pentapetalae</taxon>
        <taxon>asterids</taxon>
        <taxon>campanulids</taxon>
        <taxon>Asterales</taxon>
        <taxon>Asteraceae</taxon>
        <taxon>Asteroideae</taxon>
        <taxon>Heliantheae alliance</taxon>
        <taxon>Tageteae</taxon>
        <taxon>Tagetes</taxon>
    </lineage>
</organism>
<dbReference type="EMBL" id="JAUHHV010000005">
    <property type="protein sequence ID" value="KAK1425293.1"/>
    <property type="molecule type" value="Genomic_DNA"/>
</dbReference>